<dbReference type="Pfam" id="PF00977">
    <property type="entry name" value="His_biosynth"/>
    <property type="match status" value="1"/>
</dbReference>
<name>A0ABT5V3T2_9ACTO</name>
<comment type="caution">
    <text evidence="6">The sequence shown here is derived from an EMBL/GenBank/DDBJ whole genome shotgun (WGS) entry which is preliminary data.</text>
</comment>
<evidence type="ECO:0000256" key="3">
    <source>
        <dbReference type="ARBA" id="ARBA00023102"/>
    </source>
</evidence>
<dbReference type="RefSeq" id="WP_274733053.1">
    <property type="nucleotide sequence ID" value="NZ_CAMXYX010000041.1"/>
</dbReference>
<dbReference type="InterPro" id="IPR006062">
    <property type="entry name" value="His_biosynth"/>
</dbReference>
<reference evidence="6 7" key="1">
    <citation type="submission" date="2023-02" db="EMBL/GenBank/DDBJ databases">
        <title>Defining the Infant Male Urobiome and Moving Towards Mechanisms in Urobiome Research.</title>
        <authorList>
            <person name="Reasoner S."/>
            <person name="Flores V."/>
            <person name="Van Horn G."/>
            <person name="Morales G."/>
            <person name="Peard L."/>
            <person name="Abelson B."/>
            <person name="Manuel C."/>
            <person name="Lee J."/>
            <person name="Baker B."/>
            <person name="Williams T."/>
            <person name="Schmitz J."/>
            <person name="Clayton D."/>
            <person name="Hadjifrangiskou M."/>
        </authorList>
    </citation>
    <scope>NUCLEOTIDE SEQUENCE [LARGE SCALE GENOMIC DNA]</scope>
    <source>
        <strain evidence="6 7">AS1053</strain>
    </source>
</reference>
<evidence type="ECO:0000313" key="6">
    <source>
        <dbReference type="EMBL" id="MDE1655615.1"/>
    </source>
</evidence>
<keyword evidence="3 5" id="KW-0368">Histidine biosynthesis</keyword>
<dbReference type="EMBL" id="JARBHI010000001">
    <property type="protein sequence ID" value="MDE1655615.1"/>
    <property type="molecule type" value="Genomic_DNA"/>
</dbReference>
<dbReference type="GeneID" id="83607966"/>
<dbReference type="InterPro" id="IPR013785">
    <property type="entry name" value="Aldolase_TIM"/>
</dbReference>
<dbReference type="PANTHER" id="PTHR43090">
    <property type="entry name" value="1-(5-PHOSPHORIBOSYL)-5-[(5-PHOSPHORIBOSYLAMINO)METHYLIDENEAMINO] IMIDAZOLE-4-CARBOXAMIDE ISOMERASE"/>
    <property type="match status" value="1"/>
</dbReference>
<comment type="similarity">
    <text evidence="1 5">Belongs to the HisA/HisF family.</text>
</comment>
<organism evidence="6 7">
    <name type="scientific">Actinotignum sanguinis</name>
    <dbReference type="NCBI Taxonomy" id="1445614"/>
    <lineage>
        <taxon>Bacteria</taxon>
        <taxon>Bacillati</taxon>
        <taxon>Actinomycetota</taxon>
        <taxon>Actinomycetes</taxon>
        <taxon>Actinomycetales</taxon>
        <taxon>Actinomycetaceae</taxon>
        <taxon>Actinotignum</taxon>
    </lineage>
</organism>
<evidence type="ECO:0000313" key="7">
    <source>
        <dbReference type="Proteomes" id="UP001219297"/>
    </source>
</evidence>
<evidence type="ECO:0000256" key="1">
    <source>
        <dbReference type="ARBA" id="ARBA00009667"/>
    </source>
</evidence>
<accession>A0ABT5V3T2</accession>
<dbReference type="Proteomes" id="UP001219297">
    <property type="component" value="Unassembled WGS sequence"/>
</dbReference>
<evidence type="ECO:0000256" key="2">
    <source>
        <dbReference type="ARBA" id="ARBA00022605"/>
    </source>
</evidence>
<dbReference type="PANTHER" id="PTHR43090:SF2">
    <property type="entry name" value="1-(5-PHOSPHORIBOSYL)-5-[(5-PHOSPHORIBOSYLAMINO)METHYLIDENEAMINO] IMIDAZOLE-4-CARBOXAMIDE ISOMERASE"/>
    <property type="match status" value="1"/>
</dbReference>
<dbReference type="InterPro" id="IPR011060">
    <property type="entry name" value="RibuloseP-bd_barrel"/>
</dbReference>
<keyword evidence="2 5" id="KW-0028">Amino-acid biosynthesis</keyword>
<keyword evidence="7" id="KW-1185">Reference proteome</keyword>
<proteinExistence type="inferred from homology"/>
<comment type="pathway">
    <text evidence="4">Amino-acid biosynthesis.</text>
</comment>
<protein>
    <submittedName>
        <fullName evidence="6">HisA/HisF-related TIM barrel protein</fullName>
    </submittedName>
</protein>
<dbReference type="InterPro" id="IPR044524">
    <property type="entry name" value="Isoase_HisA-like"/>
</dbReference>
<sequence length="245" mass="25883">MSCELLVAVDIRAGRSARLGSGPEAWSDPAVAIADFRAAGGRWIHLVDLDLVYGTGDNFALLERLMESSPMRWELSGGIDSPEVLERALATRAERINLATTALRDRAWVARVLAQHADRVAVCLDVDGARVVARGAGTDVGELREVIDFLDDAGARRYVVTDRNRDGALAGANLELLSRVAALSPAHITASGGMATLADLRAVRELSESGASGEAGCPGRVDSVIIGKAFYEGNFTVAQALAELS</sequence>
<evidence type="ECO:0000256" key="5">
    <source>
        <dbReference type="RuleBase" id="RU003657"/>
    </source>
</evidence>
<evidence type="ECO:0000256" key="4">
    <source>
        <dbReference type="ARBA" id="ARBA00029440"/>
    </source>
</evidence>
<gene>
    <name evidence="6" type="ORF">PWJ81_00820</name>
</gene>
<dbReference type="Gene3D" id="3.20.20.70">
    <property type="entry name" value="Aldolase class I"/>
    <property type="match status" value="1"/>
</dbReference>
<dbReference type="SUPFAM" id="SSF51366">
    <property type="entry name" value="Ribulose-phoshate binding barrel"/>
    <property type="match status" value="1"/>
</dbReference>